<dbReference type="SUPFAM" id="SSF53756">
    <property type="entry name" value="UDP-Glycosyltransferase/glycogen phosphorylase"/>
    <property type="match status" value="1"/>
</dbReference>
<dbReference type="Gene3D" id="3.40.50.2000">
    <property type="entry name" value="Glycogen Phosphorylase B"/>
    <property type="match status" value="2"/>
</dbReference>
<dbReference type="AlphaFoldDB" id="A0A7V5PPG0"/>
<dbReference type="Proteomes" id="UP000886124">
    <property type="component" value="Unassembled WGS sequence"/>
</dbReference>
<evidence type="ECO:0000313" key="2">
    <source>
        <dbReference type="EMBL" id="HHJ52686.1"/>
    </source>
</evidence>
<proteinExistence type="predicted"/>
<dbReference type="Pfam" id="PF00534">
    <property type="entry name" value="Glycos_transf_1"/>
    <property type="match status" value="1"/>
</dbReference>
<gene>
    <name evidence="2" type="ORF">ENJ89_05785</name>
</gene>
<protein>
    <submittedName>
        <fullName evidence="2">Glycosyltransferase</fullName>
    </submittedName>
</protein>
<name>A0A7V5PPG0_CALAY</name>
<dbReference type="InterPro" id="IPR001296">
    <property type="entry name" value="Glyco_trans_1"/>
</dbReference>
<organism evidence="2">
    <name type="scientific">Caldithrix abyssi</name>
    <dbReference type="NCBI Taxonomy" id="187145"/>
    <lineage>
        <taxon>Bacteria</taxon>
        <taxon>Pseudomonadati</taxon>
        <taxon>Calditrichota</taxon>
        <taxon>Calditrichia</taxon>
        <taxon>Calditrichales</taxon>
        <taxon>Calditrichaceae</taxon>
        <taxon>Caldithrix</taxon>
    </lineage>
</organism>
<reference evidence="2" key="1">
    <citation type="journal article" date="2020" name="mSystems">
        <title>Genome- and Community-Level Interaction Insights into Carbon Utilization and Element Cycling Functions of Hydrothermarchaeota in Hydrothermal Sediment.</title>
        <authorList>
            <person name="Zhou Z."/>
            <person name="Liu Y."/>
            <person name="Xu W."/>
            <person name="Pan J."/>
            <person name="Luo Z.H."/>
            <person name="Li M."/>
        </authorList>
    </citation>
    <scope>NUCLEOTIDE SEQUENCE [LARGE SCALE GENOMIC DNA]</scope>
    <source>
        <strain evidence="2">HyVt-527</strain>
    </source>
</reference>
<feature type="domain" description="Glycosyl transferase family 1" evidence="1">
    <location>
        <begin position="230"/>
        <end position="402"/>
    </location>
</feature>
<dbReference type="GO" id="GO:0016757">
    <property type="term" value="F:glycosyltransferase activity"/>
    <property type="evidence" value="ECO:0007669"/>
    <property type="project" value="InterPro"/>
</dbReference>
<accession>A0A7V5PPG0</accession>
<dbReference type="PANTHER" id="PTHR12526:SF600">
    <property type="entry name" value="GLYCOSYL TRANSFERASE GROUP 1"/>
    <property type="match status" value="1"/>
</dbReference>
<dbReference type="PANTHER" id="PTHR12526">
    <property type="entry name" value="GLYCOSYLTRANSFERASE"/>
    <property type="match status" value="1"/>
</dbReference>
<dbReference type="EMBL" id="DROD01000399">
    <property type="protein sequence ID" value="HHJ52686.1"/>
    <property type="molecule type" value="Genomic_DNA"/>
</dbReference>
<comment type="caution">
    <text evidence="2">The sequence shown here is derived from an EMBL/GenBank/DDBJ whole genome shotgun (WGS) entry which is preliminary data.</text>
</comment>
<sequence>MDRRCLVVSYYFPPLGGGGVQRITKFIKYAARSGWRFTVLTADEQTNIAPDPSLLKEIPEDVQVVRVESGLGLPKTGSGRIIRSGFLRRWLSAALFIPDIRKKWLPAVERAVREELRKNDYHCVLVSIPPYSLAVLAARLSEDTDIPVILDMRDPWTQNPYKLHPTRWHYRRDLEIELNAVAKVGWGVSAYRRTIQFYRDNIPGFNPDRWAWIPNGFDEEDFRELKPEIHDDGRFHLGFSGTFYSHGNHPKFLFAAMAKIKKRDPRLGARLYFHHLGVSHIDLTKLAKKYDLTGQVISEGYWPHRQALNKLAGMNGLCFILSDRDPRSVNTVGGKVYEYLRLGKPILAMVPPNGEAAELIGETRSGRVVAPTDVARIASLLTEWLTKPPEVTPRNITQYSREFQAKQWIQFLERAIQSG</sequence>
<evidence type="ECO:0000259" key="1">
    <source>
        <dbReference type="Pfam" id="PF00534"/>
    </source>
</evidence>